<keyword evidence="4" id="KW-0378">Hydrolase</keyword>
<keyword evidence="11" id="KW-1185">Reference proteome</keyword>
<dbReference type="Gene3D" id="3.60.21.10">
    <property type="match status" value="1"/>
</dbReference>
<evidence type="ECO:0000256" key="5">
    <source>
        <dbReference type="ARBA" id="ARBA00022912"/>
    </source>
</evidence>
<feature type="domain" description="Serine/threonine specific protein phosphatases" evidence="9">
    <location>
        <begin position="346"/>
        <end position="351"/>
    </location>
</feature>
<dbReference type="InterPro" id="IPR004843">
    <property type="entry name" value="Calcineurin-like_PHP"/>
</dbReference>
<keyword evidence="5" id="KW-0904">Protein phosphatase</keyword>
<organism evidence="10 11">
    <name type="scientific">Haliangium ochraceum (strain DSM 14365 / JCM 11303 / SMP-2)</name>
    <dbReference type="NCBI Taxonomy" id="502025"/>
    <lineage>
        <taxon>Bacteria</taxon>
        <taxon>Pseudomonadati</taxon>
        <taxon>Myxococcota</taxon>
        <taxon>Polyangia</taxon>
        <taxon>Haliangiales</taxon>
        <taxon>Kofleriaceae</taxon>
        <taxon>Haliangium</taxon>
    </lineage>
</organism>
<dbReference type="PANTHER" id="PTHR11668">
    <property type="entry name" value="SERINE/THREONINE PROTEIN PHOSPHATASE"/>
    <property type="match status" value="1"/>
</dbReference>
<comment type="catalytic activity">
    <reaction evidence="8">
        <text>O-phospho-L-threonyl-[protein] + H2O = L-threonyl-[protein] + phosphate</text>
        <dbReference type="Rhea" id="RHEA:47004"/>
        <dbReference type="Rhea" id="RHEA-COMP:11060"/>
        <dbReference type="Rhea" id="RHEA-COMP:11605"/>
        <dbReference type="ChEBI" id="CHEBI:15377"/>
        <dbReference type="ChEBI" id="CHEBI:30013"/>
        <dbReference type="ChEBI" id="CHEBI:43474"/>
        <dbReference type="ChEBI" id="CHEBI:61977"/>
        <dbReference type="EC" id="3.1.3.16"/>
    </reaction>
</comment>
<evidence type="ECO:0000313" key="10">
    <source>
        <dbReference type="EMBL" id="ACY12710.1"/>
    </source>
</evidence>
<dbReference type="InterPro" id="IPR029052">
    <property type="entry name" value="Metallo-depent_PP-like"/>
</dbReference>
<dbReference type="InterPro" id="IPR029024">
    <property type="entry name" value="TerB-like"/>
</dbReference>
<evidence type="ECO:0000256" key="3">
    <source>
        <dbReference type="ARBA" id="ARBA00022723"/>
    </source>
</evidence>
<dbReference type="GO" id="GO:0046872">
    <property type="term" value="F:metal ion binding"/>
    <property type="evidence" value="ECO:0007669"/>
    <property type="project" value="UniProtKB-KW"/>
</dbReference>
<dbReference type="GO" id="GO:0005737">
    <property type="term" value="C:cytoplasm"/>
    <property type="evidence" value="ECO:0007669"/>
    <property type="project" value="TreeGrafter"/>
</dbReference>
<dbReference type="CDD" id="cd07177">
    <property type="entry name" value="terB_like"/>
    <property type="match status" value="1"/>
</dbReference>
<dbReference type="AlphaFoldDB" id="D0LGG4"/>
<dbReference type="PRINTS" id="PR00114">
    <property type="entry name" value="STPHPHTASE"/>
</dbReference>
<evidence type="ECO:0000256" key="7">
    <source>
        <dbReference type="ARBA" id="ARBA00047761"/>
    </source>
</evidence>
<evidence type="ECO:0000256" key="2">
    <source>
        <dbReference type="ARBA" id="ARBA00013081"/>
    </source>
</evidence>
<dbReference type="EMBL" id="CP001804">
    <property type="protein sequence ID" value="ACY12710.1"/>
    <property type="molecule type" value="Genomic_DNA"/>
</dbReference>
<dbReference type="PANTHER" id="PTHR11668:SF300">
    <property type="entry name" value="SERINE_THREONINE-PROTEIN PHOSPHATASE"/>
    <property type="match status" value="1"/>
</dbReference>
<dbReference type="Pfam" id="PF00149">
    <property type="entry name" value="Metallophos"/>
    <property type="match status" value="1"/>
</dbReference>
<gene>
    <name evidence="10" type="ordered locus">Hoch_0069</name>
</gene>
<keyword evidence="3" id="KW-0479">Metal-binding</keyword>
<keyword evidence="6" id="KW-0464">Manganese</keyword>
<evidence type="ECO:0000256" key="1">
    <source>
        <dbReference type="ARBA" id="ARBA00001936"/>
    </source>
</evidence>
<dbReference type="PROSITE" id="PS00125">
    <property type="entry name" value="SER_THR_PHOSPHATASE"/>
    <property type="match status" value="1"/>
</dbReference>
<dbReference type="eggNOG" id="COG4103">
    <property type="taxonomic scope" value="Bacteria"/>
</dbReference>
<evidence type="ECO:0000256" key="8">
    <source>
        <dbReference type="ARBA" id="ARBA00048336"/>
    </source>
</evidence>
<proteinExistence type="predicted"/>
<name>D0LGG4_HALO1</name>
<sequence length="565" mass="64571">MLKFSNDPDLAEQQMCAIIFYLTAFGYIDGNFDLAEKTFVRGYIRKLVEYRALDAMPDENQEVRDEIVGKFTSHFHEVFEAINREIRALFTEVVADDEKVEEFVYARLKLRSYEAFKSFDKDNQQELLATVDELIYADGTIHPAEARFREEIQNLLKVEVPDLPASVPAGGKSAALLIDDPVYLPPSRDDHPFFSESEYHYSADPVRIRKQADNDHNIIVRTMALLDEQRGRGKGKLTGAHSVTEFQGQDPFLDGHVYVHPVEDGQSYELTVLGDLHGCYSCLKGALMQADFFAKVEAYRLDPKHNPNPKLVLLGDYIDRGHFSYHGILRTAMQLFTAMPEHVYMLRGNHEYYIEYGGRVYGGVKPAEAINTLIGYMPSEMFTSYMNLFEALPNVLLFDRMFFVHAGIPRDSAIEDKYKDLSSLNDSDLRFQMLWSDPSHTDFIPRELQEQNARFPFGRTQFENFMDRVGCTTMIRGHEKVAEGFRAVYPGNRVALLNLFSAGGADNDDLPADSSYREVTPMALTIRIDDGNTKVTPWAIDFRPFNDPRRNAFYASRPEIEHKQG</sequence>
<dbReference type="InterPro" id="IPR050341">
    <property type="entry name" value="PP1_catalytic_subunit"/>
</dbReference>
<reference evidence="10 11" key="1">
    <citation type="journal article" date="2010" name="Stand. Genomic Sci.">
        <title>Complete genome sequence of Haliangium ochraceum type strain (SMP-2).</title>
        <authorList>
            <consortium name="US DOE Joint Genome Institute (JGI-PGF)"/>
            <person name="Ivanova N."/>
            <person name="Daum C."/>
            <person name="Lang E."/>
            <person name="Abt B."/>
            <person name="Kopitz M."/>
            <person name="Saunders E."/>
            <person name="Lapidus A."/>
            <person name="Lucas S."/>
            <person name="Glavina Del Rio T."/>
            <person name="Nolan M."/>
            <person name="Tice H."/>
            <person name="Copeland A."/>
            <person name="Cheng J.F."/>
            <person name="Chen F."/>
            <person name="Bruce D."/>
            <person name="Goodwin L."/>
            <person name="Pitluck S."/>
            <person name="Mavromatis K."/>
            <person name="Pati A."/>
            <person name="Mikhailova N."/>
            <person name="Chen A."/>
            <person name="Palaniappan K."/>
            <person name="Land M."/>
            <person name="Hauser L."/>
            <person name="Chang Y.J."/>
            <person name="Jeffries C.D."/>
            <person name="Detter J.C."/>
            <person name="Brettin T."/>
            <person name="Rohde M."/>
            <person name="Goker M."/>
            <person name="Bristow J."/>
            <person name="Markowitz V."/>
            <person name="Eisen J.A."/>
            <person name="Hugenholtz P."/>
            <person name="Kyrpides N.C."/>
            <person name="Klenk H.P."/>
        </authorList>
    </citation>
    <scope>NUCLEOTIDE SEQUENCE [LARGE SCALE GENOMIC DNA]</scope>
    <source>
        <strain evidence="11">DSM 14365 / CIP 107738 / JCM 11303 / AJ 13395 / SMP-2</strain>
    </source>
</reference>
<evidence type="ECO:0000256" key="6">
    <source>
        <dbReference type="ARBA" id="ARBA00023211"/>
    </source>
</evidence>
<accession>D0LGG4</accession>
<dbReference type="STRING" id="502025.Hoch_0069"/>
<dbReference type="Proteomes" id="UP000001880">
    <property type="component" value="Chromosome"/>
</dbReference>
<dbReference type="OrthoDB" id="9807890at2"/>
<evidence type="ECO:0000256" key="4">
    <source>
        <dbReference type="ARBA" id="ARBA00022801"/>
    </source>
</evidence>
<comment type="cofactor">
    <cofactor evidence="1">
        <name>Mn(2+)</name>
        <dbReference type="ChEBI" id="CHEBI:29035"/>
    </cofactor>
</comment>
<dbReference type="KEGG" id="hoh:Hoch_0069"/>
<protein>
    <recommendedName>
        <fullName evidence="2">protein-serine/threonine phosphatase</fullName>
        <ecNumber evidence="2">3.1.3.16</ecNumber>
    </recommendedName>
</protein>
<dbReference type="HOGENOM" id="CLU_486516_0_0_7"/>
<dbReference type="SUPFAM" id="SSF158682">
    <property type="entry name" value="TerB-like"/>
    <property type="match status" value="1"/>
</dbReference>
<evidence type="ECO:0000313" key="11">
    <source>
        <dbReference type="Proteomes" id="UP000001880"/>
    </source>
</evidence>
<dbReference type="CDD" id="cd00144">
    <property type="entry name" value="MPP_PPP_family"/>
    <property type="match status" value="1"/>
</dbReference>
<dbReference type="SUPFAM" id="SSF56300">
    <property type="entry name" value="Metallo-dependent phosphatases"/>
    <property type="match status" value="1"/>
</dbReference>
<dbReference type="SMART" id="SM00156">
    <property type="entry name" value="PP2Ac"/>
    <property type="match status" value="1"/>
</dbReference>
<comment type="catalytic activity">
    <reaction evidence="7">
        <text>O-phospho-L-seryl-[protein] + H2O = L-seryl-[protein] + phosphate</text>
        <dbReference type="Rhea" id="RHEA:20629"/>
        <dbReference type="Rhea" id="RHEA-COMP:9863"/>
        <dbReference type="Rhea" id="RHEA-COMP:11604"/>
        <dbReference type="ChEBI" id="CHEBI:15377"/>
        <dbReference type="ChEBI" id="CHEBI:29999"/>
        <dbReference type="ChEBI" id="CHEBI:43474"/>
        <dbReference type="ChEBI" id="CHEBI:83421"/>
        <dbReference type="EC" id="3.1.3.16"/>
    </reaction>
</comment>
<dbReference type="eggNOG" id="COG0639">
    <property type="taxonomic scope" value="Bacteria"/>
</dbReference>
<dbReference type="InterPro" id="IPR006186">
    <property type="entry name" value="Ser/Thr-sp_prot-phosphatase"/>
</dbReference>
<dbReference type="EC" id="3.1.3.16" evidence="2"/>
<evidence type="ECO:0000259" key="9">
    <source>
        <dbReference type="PROSITE" id="PS00125"/>
    </source>
</evidence>
<dbReference type="GO" id="GO:0004722">
    <property type="term" value="F:protein serine/threonine phosphatase activity"/>
    <property type="evidence" value="ECO:0007669"/>
    <property type="project" value="UniProtKB-EC"/>
</dbReference>